<protein>
    <submittedName>
        <fullName evidence="2">Uncharacterized protein</fullName>
    </submittedName>
</protein>
<organism evidence="1 2">
    <name type="scientific">Panagrolaimus sp. JU765</name>
    <dbReference type="NCBI Taxonomy" id="591449"/>
    <lineage>
        <taxon>Eukaryota</taxon>
        <taxon>Metazoa</taxon>
        <taxon>Ecdysozoa</taxon>
        <taxon>Nematoda</taxon>
        <taxon>Chromadorea</taxon>
        <taxon>Rhabditida</taxon>
        <taxon>Tylenchina</taxon>
        <taxon>Panagrolaimomorpha</taxon>
        <taxon>Panagrolaimoidea</taxon>
        <taxon>Panagrolaimidae</taxon>
        <taxon>Panagrolaimus</taxon>
    </lineage>
</organism>
<sequence>MTLISFIFIFSFLSSNLAMPFFKTVDDELLPVNNDEMDGKMGQRGDFQMETTPIPISVSDNMKNIPTLASNFETAEFNEKKHEKFEQFENSENSANLGGVDLEAMKSAWEPEKSIQNGNPIFPTNSTVPESVVQTPPTENTRKGEENQLQENHDNSAQRPAPKMEILSASEPKINKEMPKTTELPTTSTTEMPQPSATVPSKEGAVLEQISNDIASVKDVLIPATVSTTISSNSLPESPTIFSVSQDESPTTTEATPPTPKEENQKKLPNFDDAELRFESNEIDSAEEDIPASSSPATQSTVETIEIHPPTTTFTATATTSWTPSSSPPPTTQTLPTESPQVLEPEFSQKFPGSKEMGPKNPSNPVGPTKIIPISENVKNIPTLASNFETGEFNEKKHEKFEQFENSENSANLGGVDLEAMKSAWEPEKSVKNENPIFPTNSTVPESVIQTPPTENTRKGEENQLQENHDNSAQRPAPKMEILSASEPKINKETPKTTELPTASTTEMPQPSATVPSKEGAVLEQISNDIASVKDVLIPATVSTTISSNSLPESPTIFSVSQDESPTTTEATSPTPKEENQQKLPNFDDAELRFESNEIDSAEEDIPVSSSPATQSTVETIEIHPPTTTLTATATSSLTPSSSPPPTTQTLTTESPQVLEPEFSQKFPGSKEKGPKNPSNPVGPTKIIPSEELPTTKPKPTIPFDFSETKTTTAYDDDRAFWLRVIDGIRCSMRDCSGVLVPTPSFNERLTEFTSPRYTRGHEAAMNYPPCPCVKFVIKNQEKPQKID</sequence>
<evidence type="ECO:0000313" key="2">
    <source>
        <dbReference type="WBParaSite" id="JU765_v2.g14015.t1"/>
    </source>
</evidence>
<accession>A0AC34Q8T7</accession>
<proteinExistence type="predicted"/>
<reference evidence="2" key="1">
    <citation type="submission" date="2022-11" db="UniProtKB">
        <authorList>
            <consortium name="WormBaseParasite"/>
        </authorList>
    </citation>
    <scope>IDENTIFICATION</scope>
</reference>
<dbReference type="WBParaSite" id="JU765_v2.g14015.t1">
    <property type="protein sequence ID" value="JU765_v2.g14015.t1"/>
    <property type="gene ID" value="JU765_v2.g14015"/>
</dbReference>
<dbReference type="Proteomes" id="UP000887576">
    <property type="component" value="Unplaced"/>
</dbReference>
<name>A0AC34Q8T7_9BILA</name>
<evidence type="ECO:0000313" key="1">
    <source>
        <dbReference type="Proteomes" id="UP000887576"/>
    </source>
</evidence>